<evidence type="ECO:0000313" key="1">
    <source>
        <dbReference type="EMBL" id="CAK9314964.1"/>
    </source>
</evidence>
<dbReference type="EMBL" id="OZ021736">
    <property type="protein sequence ID" value="CAK9314964.1"/>
    <property type="molecule type" value="Genomic_DNA"/>
</dbReference>
<dbReference type="Proteomes" id="UP001642487">
    <property type="component" value="Chromosome 2"/>
</dbReference>
<accession>A0ABP0Y3I8</accession>
<name>A0ABP0Y3I8_9ROSI</name>
<evidence type="ECO:0000313" key="2">
    <source>
        <dbReference type="Proteomes" id="UP001642487"/>
    </source>
</evidence>
<organism evidence="1 2">
    <name type="scientific">Citrullus colocynthis</name>
    <name type="common">colocynth</name>
    <dbReference type="NCBI Taxonomy" id="252529"/>
    <lineage>
        <taxon>Eukaryota</taxon>
        <taxon>Viridiplantae</taxon>
        <taxon>Streptophyta</taxon>
        <taxon>Embryophyta</taxon>
        <taxon>Tracheophyta</taxon>
        <taxon>Spermatophyta</taxon>
        <taxon>Magnoliopsida</taxon>
        <taxon>eudicotyledons</taxon>
        <taxon>Gunneridae</taxon>
        <taxon>Pentapetalae</taxon>
        <taxon>rosids</taxon>
        <taxon>fabids</taxon>
        <taxon>Cucurbitales</taxon>
        <taxon>Cucurbitaceae</taxon>
        <taxon>Benincaseae</taxon>
        <taxon>Citrullus</taxon>
    </lineage>
</organism>
<keyword evidence="2" id="KW-1185">Reference proteome</keyword>
<sequence>MLLHTISKLKSRGKREVQKITGKVVLLRSNSLDYNEIQSSVPDNISEFWGAKVSFQLISSVNGDR</sequence>
<reference evidence="1 2" key="1">
    <citation type="submission" date="2024-03" db="EMBL/GenBank/DDBJ databases">
        <authorList>
            <person name="Gkanogiannis A."/>
            <person name="Becerra Lopez-Lavalle L."/>
        </authorList>
    </citation>
    <scope>NUCLEOTIDE SEQUENCE [LARGE SCALE GENOMIC DNA]</scope>
</reference>
<dbReference type="InterPro" id="IPR036392">
    <property type="entry name" value="PLAT/LH2_dom_sf"/>
</dbReference>
<dbReference type="Gene3D" id="2.60.60.20">
    <property type="entry name" value="PLAT/LH2 domain"/>
    <property type="match status" value="1"/>
</dbReference>
<protein>
    <submittedName>
        <fullName evidence="1">Uncharacterized protein</fullName>
    </submittedName>
</protein>
<feature type="non-terminal residue" evidence="1">
    <location>
        <position position="65"/>
    </location>
</feature>
<proteinExistence type="predicted"/>
<gene>
    <name evidence="1" type="ORF">CITCOLO1_LOCUS6737</name>
</gene>
<dbReference type="SUPFAM" id="SSF49723">
    <property type="entry name" value="Lipase/lipooxygenase domain (PLAT/LH2 domain)"/>
    <property type="match status" value="1"/>
</dbReference>